<evidence type="ECO:0000259" key="1">
    <source>
        <dbReference type="Pfam" id="PF01078"/>
    </source>
</evidence>
<name>A0ABP6VM25_9ACTN</name>
<dbReference type="PANTHER" id="PTHR32039">
    <property type="entry name" value="MAGNESIUM-CHELATASE SUBUNIT CHLI"/>
    <property type="match status" value="1"/>
</dbReference>
<keyword evidence="4" id="KW-1185">Reference proteome</keyword>
<dbReference type="InterPro" id="IPR000523">
    <property type="entry name" value="Mg_chelatse_chII-like_cat_dom"/>
</dbReference>
<sequence length="544" mass="57391">MPFATACCVALNGALGHLIDVQTDVSAGQATVVVVGRADPALREGVDRVRMAILNSDLLWPAAKRSTFLLSPADLRKSGTHFDLAMAVSLLAADGQLEPAQVAGTVFLGELTLAGGLRPALGVLPMTLAAAAGGVRRIYVPEPQAAEAAMVPDMEVIGVRSLAQVVAVLRGLEPPDAPPVAAATGRPLISWRGDERLDEVDLADLHGLVEEKYAVEVAAAGGHAVLLSGAKGCGKTSLAERIPTILPDLTPEESLELTALYSLAGVLDPGEGMVLRPPFVAPHHDASKASVIGGGSGRVQPGEISRAHCGVLLMDEFPLFRADVIEALRQPLESREITIARRDESVTLPAGGMLVLASNPCPCGGWTRSARANRCTCAETVRRAYQARISGPIADRIDIVRNVQPASPSSRDPFVATETSREVRARIAAARQRQHDRYAGRGWRLNAHVPGPRLKDTWPLPAAAQQLIDAEMLAGRLSARGAVRVQRLAWTVADLRSVRSGRDLTPGTDETRTALRLRTGLALDLAMVRAVPDTQPGSATEGAA</sequence>
<dbReference type="Pfam" id="PF01078">
    <property type="entry name" value="Mg_chelatase"/>
    <property type="match status" value="1"/>
</dbReference>
<dbReference type="InterPro" id="IPR045006">
    <property type="entry name" value="CHLI-like"/>
</dbReference>
<feature type="domain" description="Magnesium chelatase ChlI-like catalytic" evidence="1">
    <location>
        <begin position="201"/>
        <end position="407"/>
    </location>
</feature>
<dbReference type="Pfam" id="PF13335">
    <property type="entry name" value="Mg_chelatase_C"/>
    <property type="match status" value="1"/>
</dbReference>
<organism evidence="3 4">
    <name type="scientific">Nocardioides daeguensis</name>
    <dbReference type="NCBI Taxonomy" id="908359"/>
    <lineage>
        <taxon>Bacteria</taxon>
        <taxon>Bacillati</taxon>
        <taxon>Actinomycetota</taxon>
        <taxon>Actinomycetes</taxon>
        <taxon>Propionibacteriales</taxon>
        <taxon>Nocardioidaceae</taxon>
        <taxon>Nocardioides</taxon>
    </lineage>
</organism>
<dbReference type="Proteomes" id="UP001500301">
    <property type="component" value="Unassembled WGS sequence"/>
</dbReference>
<feature type="domain" description="Mg chelatase-related protein C-terminal" evidence="2">
    <location>
        <begin position="418"/>
        <end position="498"/>
    </location>
</feature>
<dbReference type="PANTHER" id="PTHR32039:SF7">
    <property type="entry name" value="COMPETENCE PROTEIN COMM"/>
    <property type="match status" value="1"/>
</dbReference>
<dbReference type="InterPro" id="IPR025158">
    <property type="entry name" value="Mg_chelat-rel_C"/>
</dbReference>
<comment type="caution">
    <text evidence="3">The sequence shown here is derived from an EMBL/GenBank/DDBJ whole genome shotgun (WGS) entry which is preliminary data.</text>
</comment>
<reference evidence="4" key="1">
    <citation type="journal article" date="2019" name="Int. J. Syst. Evol. Microbiol.">
        <title>The Global Catalogue of Microorganisms (GCM) 10K type strain sequencing project: providing services to taxonomists for standard genome sequencing and annotation.</title>
        <authorList>
            <consortium name="The Broad Institute Genomics Platform"/>
            <consortium name="The Broad Institute Genome Sequencing Center for Infectious Disease"/>
            <person name="Wu L."/>
            <person name="Ma J."/>
        </authorList>
    </citation>
    <scope>NUCLEOTIDE SEQUENCE [LARGE SCALE GENOMIC DNA]</scope>
    <source>
        <strain evidence="4">JCM 17460</strain>
    </source>
</reference>
<accession>A0ABP6VM25</accession>
<proteinExistence type="predicted"/>
<dbReference type="Pfam" id="PF13541">
    <property type="entry name" value="ChlI"/>
    <property type="match status" value="1"/>
</dbReference>
<evidence type="ECO:0000313" key="4">
    <source>
        <dbReference type="Proteomes" id="UP001500301"/>
    </source>
</evidence>
<dbReference type="RefSeq" id="WP_218234135.1">
    <property type="nucleotide sequence ID" value="NZ_BAABBB010000013.1"/>
</dbReference>
<evidence type="ECO:0000259" key="2">
    <source>
        <dbReference type="Pfam" id="PF13335"/>
    </source>
</evidence>
<protein>
    <submittedName>
        <fullName evidence="3">YifB family Mg chelatase-like AAA ATPase</fullName>
    </submittedName>
</protein>
<gene>
    <name evidence="3" type="ORF">GCM10022263_25410</name>
</gene>
<evidence type="ECO:0000313" key="3">
    <source>
        <dbReference type="EMBL" id="GAA3536612.1"/>
    </source>
</evidence>
<dbReference type="EMBL" id="BAABBB010000013">
    <property type="protein sequence ID" value="GAA3536612.1"/>
    <property type="molecule type" value="Genomic_DNA"/>
</dbReference>